<sequence>MSILRNLIVLFIVGAFLWHLYGDSFEQAGFIGVYEDVRDDLHEIWEHPVVSNSVDWVKQEVQYLADRLSDQQTEDIAPSSQEKPSLSPPSEQTFSIHNIVLGDDRNDVEDQVGEPKRTSRNEYGVDWVAYHESYQNFIMVSYNEQDKVNAMYTNHDLLSSSNGLTFASTRDEVLSVMPKPLKALRKGLINYQIQDNGEFNMFKLDDSYVTFFYDKHQGSKVTSILIIDEELEEQKRKYFAEPDQQLREGLEYVLFDLTNSTRVKFGLPALEWNESARETVRAHSEDMAEQSYFSHTNLQGQSPFDRLTEDAISYRIAGENLATGQPSSIFAHEGLMNSLGHRENKLRNGYESLSVGVAFDKNSQPYYTENYLAD</sequence>
<dbReference type="Pfam" id="PF00188">
    <property type="entry name" value="CAP"/>
    <property type="match status" value="1"/>
</dbReference>
<evidence type="ECO:0000313" key="4">
    <source>
        <dbReference type="EMBL" id="MFD1609288.1"/>
    </source>
</evidence>
<dbReference type="Proteomes" id="UP001597221">
    <property type="component" value="Unassembled WGS sequence"/>
</dbReference>
<dbReference type="InterPro" id="IPR014044">
    <property type="entry name" value="CAP_dom"/>
</dbReference>
<dbReference type="CDD" id="cd05379">
    <property type="entry name" value="CAP_bacterial"/>
    <property type="match status" value="1"/>
</dbReference>
<organism evidence="4 5">
    <name type="scientific">Oceanobacillus luteolus</name>
    <dbReference type="NCBI Taxonomy" id="1274358"/>
    <lineage>
        <taxon>Bacteria</taxon>
        <taxon>Bacillati</taxon>
        <taxon>Bacillota</taxon>
        <taxon>Bacilli</taxon>
        <taxon>Bacillales</taxon>
        <taxon>Bacillaceae</taxon>
        <taxon>Oceanobacillus</taxon>
    </lineage>
</organism>
<dbReference type="RefSeq" id="WP_251514697.1">
    <property type="nucleotide sequence ID" value="NZ_JAMBON010000019.1"/>
</dbReference>
<evidence type="ECO:0000256" key="1">
    <source>
        <dbReference type="SAM" id="MobiDB-lite"/>
    </source>
</evidence>
<feature type="region of interest" description="Disordered" evidence="1">
    <location>
        <begin position="72"/>
        <end position="92"/>
    </location>
</feature>
<evidence type="ECO:0000259" key="2">
    <source>
        <dbReference type="Pfam" id="PF00188"/>
    </source>
</evidence>
<feature type="compositionally biased region" description="Polar residues" evidence="1">
    <location>
        <begin position="78"/>
        <end position="92"/>
    </location>
</feature>
<dbReference type="SUPFAM" id="SSF55797">
    <property type="entry name" value="PR-1-like"/>
    <property type="match status" value="1"/>
</dbReference>
<evidence type="ECO:0000259" key="3">
    <source>
        <dbReference type="Pfam" id="PF14504"/>
    </source>
</evidence>
<dbReference type="InterPro" id="IPR029410">
    <property type="entry name" value="CAP_assoc"/>
</dbReference>
<dbReference type="InterPro" id="IPR035940">
    <property type="entry name" value="CAP_sf"/>
</dbReference>
<dbReference type="Pfam" id="PF14504">
    <property type="entry name" value="CAP_assoc_N"/>
    <property type="match status" value="1"/>
</dbReference>
<gene>
    <name evidence="4" type="ORF">ACFSBH_16855</name>
</gene>
<protein>
    <submittedName>
        <fullName evidence="4">CAP domain-containing protein</fullName>
    </submittedName>
</protein>
<evidence type="ECO:0000313" key="5">
    <source>
        <dbReference type="Proteomes" id="UP001597221"/>
    </source>
</evidence>
<dbReference type="PANTHER" id="PTHR31157:SF1">
    <property type="entry name" value="SCP DOMAIN-CONTAINING PROTEIN"/>
    <property type="match status" value="1"/>
</dbReference>
<dbReference type="Gene3D" id="3.40.33.10">
    <property type="entry name" value="CAP"/>
    <property type="match status" value="1"/>
</dbReference>
<comment type="caution">
    <text evidence="4">The sequence shown here is derived from an EMBL/GenBank/DDBJ whole genome shotgun (WGS) entry which is preliminary data.</text>
</comment>
<reference evidence="5" key="1">
    <citation type="journal article" date="2019" name="Int. J. Syst. Evol. Microbiol.">
        <title>The Global Catalogue of Microorganisms (GCM) 10K type strain sequencing project: providing services to taxonomists for standard genome sequencing and annotation.</title>
        <authorList>
            <consortium name="The Broad Institute Genomics Platform"/>
            <consortium name="The Broad Institute Genome Sequencing Center for Infectious Disease"/>
            <person name="Wu L."/>
            <person name="Ma J."/>
        </authorList>
    </citation>
    <scope>NUCLEOTIDE SEQUENCE [LARGE SCALE GENOMIC DNA]</scope>
    <source>
        <strain evidence="5">CGMCC 1.12376</strain>
    </source>
</reference>
<feature type="domain" description="CAP-associated" evidence="3">
    <location>
        <begin position="101"/>
        <end position="238"/>
    </location>
</feature>
<name>A0ABW4HV68_9BACI</name>
<accession>A0ABW4HV68</accession>
<proteinExistence type="predicted"/>
<feature type="domain" description="SCP" evidence="2">
    <location>
        <begin position="256"/>
        <end position="371"/>
    </location>
</feature>
<dbReference type="EMBL" id="JBHUDE010000152">
    <property type="protein sequence ID" value="MFD1609288.1"/>
    <property type="molecule type" value="Genomic_DNA"/>
</dbReference>
<keyword evidence="5" id="KW-1185">Reference proteome</keyword>
<dbReference type="PANTHER" id="PTHR31157">
    <property type="entry name" value="SCP DOMAIN-CONTAINING PROTEIN"/>
    <property type="match status" value="1"/>
</dbReference>